<dbReference type="STRING" id="8081.ENSPREP00000022750"/>
<dbReference type="Ensembl" id="ENSPRET00000022987.1">
    <property type="protein sequence ID" value="ENSPREP00000022750.1"/>
    <property type="gene ID" value="ENSPREG00000015365.1"/>
</dbReference>
<keyword evidence="4" id="KW-1185">Reference proteome</keyword>
<dbReference type="PROSITE" id="PS50835">
    <property type="entry name" value="IG_LIKE"/>
    <property type="match status" value="1"/>
</dbReference>
<dbReference type="PANTHER" id="PTHR15923">
    <property type="entry name" value="TRANSMEMBRANE AND IMMUNOGLOBULIN DOMAIN-CONTAINING PROTEIN"/>
    <property type="match status" value="1"/>
</dbReference>
<dbReference type="Gene3D" id="2.60.40.10">
    <property type="entry name" value="Immunoglobulins"/>
    <property type="match status" value="1"/>
</dbReference>
<evidence type="ECO:0000313" key="3">
    <source>
        <dbReference type="Ensembl" id="ENSPREP00000022750.1"/>
    </source>
</evidence>
<reference evidence="3" key="2">
    <citation type="submission" date="2025-08" db="UniProtKB">
        <authorList>
            <consortium name="Ensembl"/>
        </authorList>
    </citation>
    <scope>IDENTIFICATION</scope>
    <source>
        <strain evidence="3">Guanapo</strain>
    </source>
</reference>
<dbReference type="InterPro" id="IPR036179">
    <property type="entry name" value="Ig-like_dom_sf"/>
</dbReference>
<evidence type="ECO:0000313" key="4">
    <source>
        <dbReference type="Proteomes" id="UP000242638"/>
    </source>
</evidence>
<dbReference type="PANTHER" id="PTHR15923:SF1">
    <property type="entry name" value="LIPOLYSIS-STIMULATED LIPOPROTEIN RECEPTOR"/>
    <property type="match status" value="1"/>
</dbReference>
<dbReference type="SMART" id="SM00409">
    <property type="entry name" value="IG"/>
    <property type="match status" value="1"/>
</dbReference>
<dbReference type="OMA" id="RCEYSTT"/>
<sequence length="183" mass="20507">MWSTWAIEVTCPTKRYVVMLFQPVTLNCEYTTSATAHPIVTWKYKSFCRDPIKLALSPSSTDTAISQANIDPINNCPDADRTIRTVAVKNGDSVVLGKEYAARKINIINKADLQISDTQWGESGVYFCTVVSPTDISGNNEKFTELIVLGEFCYFNFFISCLCFLMIIFSFLTISFLISAPIH</sequence>
<keyword evidence="1" id="KW-0812">Transmembrane</keyword>
<feature type="domain" description="Ig-like" evidence="2">
    <location>
        <begin position="22"/>
        <end position="144"/>
    </location>
</feature>
<accession>A0A3P9PLX7</accession>
<dbReference type="GO" id="GO:0005886">
    <property type="term" value="C:plasma membrane"/>
    <property type="evidence" value="ECO:0007669"/>
    <property type="project" value="TreeGrafter"/>
</dbReference>
<reference evidence="4" key="1">
    <citation type="submission" date="2013-11" db="EMBL/GenBank/DDBJ databases">
        <title>The genomic landscape of the Guanapo guppy.</title>
        <authorList>
            <person name="Kuenstner A."/>
            <person name="Dreyer C."/>
        </authorList>
    </citation>
    <scope>NUCLEOTIDE SEQUENCE</scope>
    <source>
        <strain evidence="4">Guanapo</strain>
    </source>
</reference>
<protein>
    <recommendedName>
        <fullName evidence="2">Ig-like domain-containing protein</fullName>
    </recommendedName>
</protein>
<keyword evidence="1" id="KW-0472">Membrane</keyword>
<dbReference type="InterPro" id="IPR003599">
    <property type="entry name" value="Ig_sub"/>
</dbReference>
<dbReference type="Bgee" id="ENSPREG00000015365">
    <property type="expression patterns" value="Expressed in caudal fin and 1 other cell type or tissue"/>
</dbReference>
<organism evidence="3 4">
    <name type="scientific">Poecilia reticulata</name>
    <name type="common">Guppy</name>
    <name type="synonym">Acanthophacelus reticulatus</name>
    <dbReference type="NCBI Taxonomy" id="8081"/>
    <lineage>
        <taxon>Eukaryota</taxon>
        <taxon>Metazoa</taxon>
        <taxon>Chordata</taxon>
        <taxon>Craniata</taxon>
        <taxon>Vertebrata</taxon>
        <taxon>Euteleostomi</taxon>
        <taxon>Actinopterygii</taxon>
        <taxon>Neopterygii</taxon>
        <taxon>Teleostei</taxon>
        <taxon>Neoteleostei</taxon>
        <taxon>Acanthomorphata</taxon>
        <taxon>Ovalentaria</taxon>
        <taxon>Atherinomorphae</taxon>
        <taxon>Cyprinodontiformes</taxon>
        <taxon>Poeciliidae</taxon>
        <taxon>Poeciliinae</taxon>
        <taxon>Poecilia</taxon>
    </lineage>
</organism>
<dbReference type="Proteomes" id="UP000242638">
    <property type="component" value="Unassembled WGS sequence"/>
</dbReference>
<dbReference type="InterPro" id="IPR013783">
    <property type="entry name" value="Ig-like_fold"/>
</dbReference>
<dbReference type="SUPFAM" id="SSF48726">
    <property type="entry name" value="Immunoglobulin"/>
    <property type="match status" value="1"/>
</dbReference>
<dbReference type="GO" id="GO:1904274">
    <property type="term" value="P:tricellular tight junction assembly"/>
    <property type="evidence" value="ECO:0007669"/>
    <property type="project" value="TreeGrafter"/>
</dbReference>
<proteinExistence type="predicted"/>
<reference evidence="3" key="3">
    <citation type="submission" date="2025-09" db="UniProtKB">
        <authorList>
            <consortium name="Ensembl"/>
        </authorList>
    </citation>
    <scope>IDENTIFICATION</scope>
    <source>
        <strain evidence="3">Guanapo</strain>
    </source>
</reference>
<feature type="transmembrane region" description="Helical" evidence="1">
    <location>
        <begin position="154"/>
        <end position="178"/>
    </location>
</feature>
<dbReference type="GO" id="GO:0060856">
    <property type="term" value="P:establishment of blood-brain barrier"/>
    <property type="evidence" value="ECO:0007669"/>
    <property type="project" value="TreeGrafter"/>
</dbReference>
<evidence type="ECO:0000256" key="1">
    <source>
        <dbReference type="SAM" id="Phobius"/>
    </source>
</evidence>
<dbReference type="InterPro" id="IPR051874">
    <property type="entry name" value="Ig-like_domain-LISCH7"/>
</dbReference>
<dbReference type="GeneTree" id="ENSGT00950000183058"/>
<dbReference type="GO" id="GO:0061689">
    <property type="term" value="C:tricellular tight junction"/>
    <property type="evidence" value="ECO:0007669"/>
    <property type="project" value="TreeGrafter"/>
</dbReference>
<keyword evidence="1" id="KW-1133">Transmembrane helix</keyword>
<dbReference type="AlphaFoldDB" id="A0A3P9PLX7"/>
<name>A0A3P9PLX7_POERE</name>
<evidence type="ECO:0000259" key="2">
    <source>
        <dbReference type="PROSITE" id="PS50835"/>
    </source>
</evidence>
<dbReference type="InterPro" id="IPR007110">
    <property type="entry name" value="Ig-like_dom"/>
</dbReference>